<organism evidence="6 7">
    <name type="scientific">Canna indica</name>
    <name type="common">Indian-shot</name>
    <dbReference type="NCBI Taxonomy" id="4628"/>
    <lineage>
        <taxon>Eukaryota</taxon>
        <taxon>Viridiplantae</taxon>
        <taxon>Streptophyta</taxon>
        <taxon>Embryophyta</taxon>
        <taxon>Tracheophyta</taxon>
        <taxon>Spermatophyta</taxon>
        <taxon>Magnoliopsida</taxon>
        <taxon>Liliopsida</taxon>
        <taxon>Zingiberales</taxon>
        <taxon>Cannaceae</taxon>
        <taxon>Canna</taxon>
    </lineage>
</organism>
<dbReference type="GO" id="GO:0031492">
    <property type="term" value="F:nucleosomal DNA binding"/>
    <property type="evidence" value="ECO:0007669"/>
    <property type="project" value="TreeGrafter"/>
</dbReference>
<keyword evidence="7" id="KW-1185">Reference proteome</keyword>
<protein>
    <submittedName>
        <fullName evidence="6">HMG-Y-related protein A</fullName>
    </submittedName>
</protein>
<proteinExistence type="predicted"/>
<dbReference type="Pfam" id="PF00538">
    <property type="entry name" value="Linker_histone"/>
    <property type="match status" value="1"/>
</dbReference>
<reference evidence="6 7" key="1">
    <citation type="submission" date="2023-10" db="EMBL/GenBank/DDBJ databases">
        <title>Chromosome-scale genome assembly provides insights into flower coloration mechanisms of Canna indica.</title>
        <authorList>
            <person name="Li C."/>
        </authorList>
    </citation>
    <scope>NUCLEOTIDE SEQUENCE [LARGE SCALE GENOMIC DNA]</scope>
    <source>
        <tissue evidence="6">Flower</tissue>
    </source>
</reference>
<dbReference type="GO" id="GO:0003690">
    <property type="term" value="F:double-stranded DNA binding"/>
    <property type="evidence" value="ECO:0007669"/>
    <property type="project" value="TreeGrafter"/>
</dbReference>
<dbReference type="InterPro" id="IPR036388">
    <property type="entry name" value="WH-like_DNA-bd_sf"/>
</dbReference>
<dbReference type="GO" id="GO:0030261">
    <property type="term" value="P:chromosome condensation"/>
    <property type="evidence" value="ECO:0007669"/>
    <property type="project" value="TreeGrafter"/>
</dbReference>
<accession>A0AAQ3KJC9</accession>
<dbReference type="InterPro" id="IPR005818">
    <property type="entry name" value="Histone_H1/H5_H15"/>
</dbReference>
<sequence>MATDEATKPSSLPPYPEMIMAAIAALGEKGGSSEAAIAEHIESACDGWVPESHASVLSEHLARMKDAGELVCVDGNYSQPSSDEPPPKRGRGRPPKPKTDADPPKAAVPAGPPRPRGRPPKPKDPLAAAVAMVNSGLPRRRGRPPMKKDDAVAVPVPVAPASGVKRGRGRPPKAKPAVENDVA</sequence>
<evidence type="ECO:0000256" key="1">
    <source>
        <dbReference type="ARBA" id="ARBA00004123"/>
    </source>
</evidence>
<dbReference type="GO" id="GO:0045910">
    <property type="term" value="P:negative regulation of DNA recombination"/>
    <property type="evidence" value="ECO:0007669"/>
    <property type="project" value="TreeGrafter"/>
</dbReference>
<evidence type="ECO:0000256" key="3">
    <source>
        <dbReference type="ARBA" id="ARBA00023242"/>
    </source>
</evidence>
<evidence type="ECO:0000313" key="6">
    <source>
        <dbReference type="EMBL" id="WOL06596.1"/>
    </source>
</evidence>
<keyword evidence="3" id="KW-0539">Nucleus</keyword>
<dbReference type="PANTHER" id="PTHR11467">
    <property type="entry name" value="HISTONE H1"/>
    <property type="match status" value="1"/>
</dbReference>
<gene>
    <name evidence="6" type="ORF">Cni_G15330</name>
</gene>
<dbReference type="InterPro" id="IPR036390">
    <property type="entry name" value="WH_DNA-bd_sf"/>
</dbReference>
<dbReference type="GO" id="GO:0006334">
    <property type="term" value="P:nucleosome assembly"/>
    <property type="evidence" value="ECO:0007669"/>
    <property type="project" value="InterPro"/>
</dbReference>
<dbReference type="Gene3D" id="1.10.10.10">
    <property type="entry name" value="Winged helix-like DNA-binding domain superfamily/Winged helix DNA-binding domain"/>
    <property type="match status" value="1"/>
</dbReference>
<dbReference type="SUPFAM" id="SSF46785">
    <property type="entry name" value="Winged helix' DNA-binding domain"/>
    <property type="match status" value="1"/>
</dbReference>
<dbReference type="GO" id="GO:0005730">
    <property type="term" value="C:nucleolus"/>
    <property type="evidence" value="ECO:0007669"/>
    <property type="project" value="TreeGrafter"/>
</dbReference>
<evidence type="ECO:0000256" key="4">
    <source>
        <dbReference type="SAM" id="MobiDB-lite"/>
    </source>
</evidence>
<dbReference type="Proteomes" id="UP001327560">
    <property type="component" value="Chromosome 5"/>
</dbReference>
<dbReference type="GO" id="GO:0000786">
    <property type="term" value="C:nucleosome"/>
    <property type="evidence" value="ECO:0007669"/>
    <property type="project" value="InterPro"/>
</dbReference>
<dbReference type="PROSITE" id="PS51504">
    <property type="entry name" value="H15"/>
    <property type="match status" value="1"/>
</dbReference>
<dbReference type="SMART" id="SM00384">
    <property type="entry name" value="AT_hook"/>
    <property type="match status" value="4"/>
</dbReference>
<feature type="region of interest" description="Disordered" evidence="4">
    <location>
        <begin position="72"/>
        <end position="183"/>
    </location>
</feature>
<evidence type="ECO:0000256" key="2">
    <source>
        <dbReference type="ARBA" id="ARBA00023125"/>
    </source>
</evidence>
<dbReference type="PANTHER" id="PTHR11467:SF162">
    <property type="entry name" value="HMG-Y-RELATED PROTEIN A"/>
    <property type="match status" value="1"/>
</dbReference>
<dbReference type="InterPro" id="IPR017956">
    <property type="entry name" value="AT_hook_DNA-bd_motif"/>
</dbReference>
<evidence type="ECO:0000313" key="7">
    <source>
        <dbReference type="Proteomes" id="UP001327560"/>
    </source>
</evidence>
<dbReference type="EMBL" id="CP136894">
    <property type="protein sequence ID" value="WOL06596.1"/>
    <property type="molecule type" value="Genomic_DNA"/>
</dbReference>
<feature type="compositionally biased region" description="Low complexity" evidence="4">
    <location>
        <begin position="152"/>
        <end position="161"/>
    </location>
</feature>
<name>A0AAQ3KJC9_9LILI</name>
<evidence type="ECO:0000259" key="5">
    <source>
        <dbReference type="PROSITE" id="PS51504"/>
    </source>
</evidence>
<dbReference type="SMART" id="SM00526">
    <property type="entry name" value="H15"/>
    <property type="match status" value="1"/>
</dbReference>
<comment type="subcellular location">
    <subcellularLocation>
        <location evidence="1">Nucleus</location>
    </subcellularLocation>
</comment>
<dbReference type="PRINTS" id="PR00929">
    <property type="entry name" value="ATHOOK"/>
</dbReference>
<dbReference type="AlphaFoldDB" id="A0AAQ3KJC9"/>
<feature type="domain" description="H15" evidence="5">
    <location>
        <begin position="11"/>
        <end position="81"/>
    </location>
</feature>
<keyword evidence="2" id="KW-0238">DNA-binding</keyword>